<name>A0A9W6WYQ3_9STRA</name>
<dbReference type="OrthoDB" id="92831at2759"/>
<keyword evidence="2" id="KW-1185">Reference proteome</keyword>
<reference evidence="1" key="1">
    <citation type="submission" date="2023-04" db="EMBL/GenBank/DDBJ databases">
        <title>Phytophthora fragariaefolia NBRC 109709.</title>
        <authorList>
            <person name="Ichikawa N."/>
            <person name="Sato H."/>
            <person name="Tonouchi N."/>
        </authorList>
    </citation>
    <scope>NUCLEOTIDE SEQUENCE</scope>
    <source>
        <strain evidence="1">NBRC 109709</strain>
    </source>
</reference>
<evidence type="ECO:0000313" key="2">
    <source>
        <dbReference type="Proteomes" id="UP001165121"/>
    </source>
</evidence>
<sequence length="209" mass="23707">MTSKPTWTALTTAADGEELPSDAVLEDLVEVDKEDLVEFDLYQPLPTTFAVVETMKNTKFDPRLKMDARCDLYYHCDESITTRMVPESVPFFTHSASSSFLAYAPVYFWQQVTNEIIALKDINLVNRVTLHDLMKFVGILFFVAINGKGEYTNYWGPQPEDSIPDSLTSYGLEKIVPLWRFKIIRTDLCFRAASPDTNCDSCCENSPST</sequence>
<dbReference type="EMBL" id="BSXT01000267">
    <property type="protein sequence ID" value="GMF22923.1"/>
    <property type="molecule type" value="Genomic_DNA"/>
</dbReference>
<protein>
    <submittedName>
        <fullName evidence="1">Unnamed protein product</fullName>
    </submittedName>
</protein>
<dbReference type="AlphaFoldDB" id="A0A9W6WYQ3"/>
<dbReference type="Proteomes" id="UP001165121">
    <property type="component" value="Unassembled WGS sequence"/>
</dbReference>
<proteinExistence type="predicted"/>
<organism evidence="1 2">
    <name type="scientific">Phytophthora fragariaefolia</name>
    <dbReference type="NCBI Taxonomy" id="1490495"/>
    <lineage>
        <taxon>Eukaryota</taxon>
        <taxon>Sar</taxon>
        <taxon>Stramenopiles</taxon>
        <taxon>Oomycota</taxon>
        <taxon>Peronosporomycetes</taxon>
        <taxon>Peronosporales</taxon>
        <taxon>Peronosporaceae</taxon>
        <taxon>Phytophthora</taxon>
    </lineage>
</organism>
<accession>A0A9W6WYQ3</accession>
<gene>
    <name evidence="1" type="ORF">Pfra01_000349300</name>
</gene>
<evidence type="ECO:0000313" key="1">
    <source>
        <dbReference type="EMBL" id="GMF22923.1"/>
    </source>
</evidence>
<comment type="caution">
    <text evidence="1">The sequence shown here is derived from an EMBL/GenBank/DDBJ whole genome shotgun (WGS) entry which is preliminary data.</text>
</comment>